<name>A0ABC8THQ7_9AQUA</name>
<proteinExistence type="predicted"/>
<reference evidence="1 2" key="1">
    <citation type="submission" date="2024-02" db="EMBL/GenBank/DDBJ databases">
        <authorList>
            <person name="Vignale AGUSTIN F."/>
            <person name="Sosa J E."/>
            <person name="Modenutti C."/>
        </authorList>
    </citation>
    <scope>NUCLEOTIDE SEQUENCE [LARGE SCALE GENOMIC DNA]</scope>
</reference>
<accession>A0ABC8THQ7</accession>
<evidence type="ECO:0000313" key="1">
    <source>
        <dbReference type="EMBL" id="CAK9168967.1"/>
    </source>
</evidence>
<comment type="caution">
    <text evidence="1">The sequence shown here is derived from an EMBL/GenBank/DDBJ whole genome shotgun (WGS) entry which is preliminary data.</text>
</comment>
<evidence type="ECO:0000313" key="2">
    <source>
        <dbReference type="Proteomes" id="UP001642360"/>
    </source>
</evidence>
<gene>
    <name evidence="1" type="ORF">ILEXP_LOCUS38391</name>
</gene>
<organism evidence="1 2">
    <name type="scientific">Ilex paraguariensis</name>
    <name type="common">yerba mate</name>
    <dbReference type="NCBI Taxonomy" id="185542"/>
    <lineage>
        <taxon>Eukaryota</taxon>
        <taxon>Viridiplantae</taxon>
        <taxon>Streptophyta</taxon>
        <taxon>Embryophyta</taxon>
        <taxon>Tracheophyta</taxon>
        <taxon>Spermatophyta</taxon>
        <taxon>Magnoliopsida</taxon>
        <taxon>eudicotyledons</taxon>
        <taxon>Gunneridae</taxon>
        <taxon>Pentapetalae</taxon>
        <taxon>asterids</taxon>
        <taxon>campanulids</taxon>
        <taxon>Aquifoliales</taxon>
        <taxon>Aquifoliaceae</taxon>
        <taxon>Ilex</taxon>
    </lineage>
</organism>
<feature type="non-terminal residue" evidence="1">
    <location>
        <position position="1"/>
    </location>
</feature>
<keyword evidence="2" id="KW-1185">Reference proteome</keyword>
<dbReference type="Proteomes" id="UP001642360">
    <property type="component" value="Unassembled WGS sequence"/>
</dbReference>
<sequence length="68" mass="7904">WDAYMPIESYPDQIMVLKVHLIVILAKQQHKLLHHIVLQQQSHRQTFIDLASSSKVAQTCQAIAKRQQ</sequence>
<dbReference type="EMBL" id="CAUOFW020005192">
    <property type="protein sequence ID" value="CAK9168967.1"/>
    <property type="molecule type" value="Genomic_DNA"/>
</dbReference>
<dbReference type="AlphaFoldDB" id="A0ABC8THQ7"/>
<protein>
    <submittedName>
        <fullName evidence="1">Uncharacterized protein</fullName>
    </submittedName>
</protein>